<sequence>KTTTISFQTHINEGKQENLSDSAGPQPVRTSVSEIARHLMPPQVDLNEIWQSWDQWSFLSEETFYMGDLS</sequence>
<accession>A0A7J5XM44</accession>
<feature type="compositionally biased region" description="Polar residues" evidence="1">
    <location>
        <begin position="19"/>
        <end position="29"/>
    </location>
</feature>
<evidence type="ECO:0000313" key="2">
    <source>
        <dbReference type="EMBL" id="KAF3838165.1"/>
    </source>
</evidence>
<protein>
    <submittedName>
        <fullName evidence="2">Uncharacterized protein</fullName>
    </submittedName>
</protein>
<reference evidence="2 3" key="1">
    <citation type="submission" date="2020-03" db="EMBL/GenBank/DDBJ databases">
        <title>Dissostichus mawsoni Genome sequencing and assembly.</title>
        <authorList>
            <person name="Park H."/>
        </authorList>
    </citation>
    <scope>NUCLEOTIDE SEQUENCE [LARGE SCALE GENOMIC DNA]</scope>
    <source>
        <strain evidence="2">DM0001</strain>
        <tissue evidence="2">Muscle</tissue>
    </source>
</reference>
<dbReference type="AlphaFoldDB" id="A0A7J5XM44"/>
<evidence type="ECO:0000256" key="1">
    <source>
        <dbReference type="SAM" id="MobiDB-lite"/>
    </source>
</evidence>
<keyword evidence="3" id="KW-1185">Reference proteome</keyword>
<dbReference type="Proteomes" id="UP000518266">
    <property type="component" value="Unassembled WGS sequence"/>
</dbReference>
<feature type="compositionally biased region" description="Polar residues" evidence="1">
    <location>
        <begin position="1"/>
        <end position="11"/>
    </location>
</feature>
<feature type="region of interest" description="Disordered" evidence="1">
    <location>
        <begin position="1"/>
        <end position="29"/>
    </location>
</feature>
<evidence type="ECO:0000313" key="3">
    <source>
        <dbReference type="Proteomes" id="UP000518266"/>
    </source>
</evidence>
<organism evidence="2 3">
    <name type="scientific">Dissostichus mawsoni</name>
    <name type="common">Antarctic cod</name>
    <dbReference type="NCBI Taxonomy" id="36200"/>
    <lineage>
        <taxon>Eukaryota</taxon>
        <taxon>Metazoa</taxon>
        <taxon>Chordata</taxon>
        <taxon>Craniata</taxon>
        <taxon>Vertebrata</taxon>
        <taxon>Euteleostomi</taxon>
        <taxon>Actinopterygii</taxon>
        <taxon>Neopterygii</taxon>
        <taxon>Teleostei</taxon>
        <taxon>Neoteleostei</taxon>
        <taxon>Acanthomorphata</taxon>
        <taxon>Eupercaria</taxon>
        <taxon>Perciformes</taxon>
        <taxon>Notothenioidei</taxon>
        <taxon>Nototheniidae</taxon>
        <taxon>Dissostichus</taxon>
    </lineage>
</organism>
<gene>
    <name evidence="2" type="ORF">F7725_009933</name>
</gene>
<name>A0A7J5XM44_DISMA</name>
<feature type="non-terminal residue" evidence="2">
    <location>
        <position position="70"/>
    </location>
</feature>
<dbReference type="EMBL" id="JAAKFY010000022">
    <property type="protein sequence ID" value="KAF3838165.1"/>
    <property type="molecule type" value="Genomic_DNA"/>
</dbReference>
<proteinExistence type="predicted"/>
<comment type="caution">
    <text evidence="2">The sequence shown here is derived from an EMBL/GenBank/DDBJ whole genome shotgun (WGS) entry which is preliminary data.</text>
</comment>